<protein>
    <recommendedName>
        <fullName evidence="4">M50 family metallopeptidase</fullName>
    </recommendedName>
</protein>
<name>A0A6L5GQU6_9FIRM</name>
<feature type="transmembrane region" description="Helical" evidence="1">
    <location>
        <begin position="148"/>
        <end position="167"/>
    </location>
</feature>
<proteinExistence type="predicted"/>
<feature type="transmembrane region" description="Helical" evidence="1">
    <location>
        <begin position="17"/>
        <end position="39"/>
    </location>
</feature>
<comment type="caution">
    <text evidence="2">The sequence shown here is derived from an EMBL/GenBank/DDBJ whole genome shotgun (WGS) entry which is preliminary data.</text>
</comment>
<keyword evidence="3" id="KW-1185">Reference proteome</keyword>
<evidence type="ECO:0000313" key="2">
    <source>
        <dbReference type="EMBL" id="MQM72316.1"/>
    </source>
</evidence>
<evidence type="ECO:0008006" key="4">
    <source>
        <dbReference type="Google" id="ProtNLM"/>
    </source>
</evidence>
<dbReference type="SUPFAM" id="SSF140990">
    <property type="entry name" value="FtsH protease domain-like"/>
    <property type="match status" value="1"/>
</dbReference>
<dbReference type="Proteomes" id="UP000473648">
    <property type="component" value="Unassembled WGS sequence"/>
</dbReference>
<keyword evidence="1" id="KW-1133">Transmembrane helix</keyword>
<dbReference type="AlphaFoldDB" id="A0A6L5GQU6"/>
<dbReference type="GO" id="GO:0004222">
    <property type="term" value="F:metalloendopeptidase activity"/>
    <property type="evidence" value="ECO:0007669"/>
    <property type="project" value="InterPro"/>
</dbReference>
<reference evidence="2" key="1">
    <citation type="journal article" date="2020" name="Appl. Environ. Microbiol.">
        <title>Medium-Chain Fatty Acid Synthesis by 'Candidatus Weimeria bifida' gen. nov., sp. nov., and 'Candidatus Pseudoramibacter fermentans' sp. nov.</title>
        <authorList>
            <person name="Scarborough M.J."/>
            <person name="Myers K.S."/>
            <person name="Donohue T.J."/>
            <person name="Noguera D.R."/>
        </authorList>
    </citation>
    <scope>NUCLEOTIDE SEQUENCE</scope>
    <source>
        <strain evidence="2">EUB1.1</strain>
    </source>
</reference>
<dbReference type="GO" id="GO:0004176">
    <property type="term" value="F:ATP-dependent peptidase activity"/>
    <property type="evidence" value="ECO:0007669"/>
    <property type="project" value="InterPro"/>
</dbReference>
<sequence length="210" mass="23282">MNQLIAFYHLTAASGPWWQAALINTLLVPLFIAVLGLGIRLICQTLIWLLSLIVRPTAALIFANYLTYPGVVHHELAHALLAWVLGAKIQRITLKPTSGALGSVNFLPRGGRVRQSLQLTLSSIAPVLLGIVTLYLIGRYLWPVCTMIGLRVLVGYLALSIFLHMDLSGQDIRVALNGLPVCLMILFIIFAFWRVDLIDGLHFVLIHAWQ</sequence>
<evidence type="ECO:0000313" key="3">
    <source>
        <dbReference type="Proteomes" id="UP000473648"/>
    </source>
</evidence>
<keyword evidence="1" id="KW-0472">Membrane</keyword>
<evidence type="ECO:0000256" key="1">
    <source>
        <dbReference type="SAM" id="Phobius"/>
    </source>
</evidence>
<dbReference type="EMBL" id="VOGB01000004">
    <property type="protein sequence ID" value="MQM72316.1"/>
    <property type="molecule type" value="Genomic_DNA"/>
</dbReference>
<gene>
    <name evidence="2" type="ORF">FRC53_02565</name>
</gene>
<dbReference type="GO" id="GO:0005524">
    <property type="term" value="F:ATP binding"/>
    <property type="evidence" value="ECO:0007669"/>
    <property type="project" value="InterPro"/>
</dbReference>
<keyword evidence="1" id="KW-0812">Transmembrane</keyword>
<feature type="transmembrane region" description="Helical" evidence="1">
    <location>
        <begin position="46"/>
        <end position="65"/>
    </location>
</feature>
<dbReference type="InterPro" id="IPR037219">
    <property type="entry name" value="Peptidase_M41-like"/>
</dbReference>
<feature type="transmembrane region" description="Helical" evidence="1">
    <location>
        <begin position="119"/>
        <end position="142"/>
    </location>
</feature>
<organism evidence="2 3">
    <name type="scientific">Candidatus Pseudoramibacter fermentans</name>
    <dbReference type="NCBI Taxonomy" id="2594427"/>
    <lineage>
        <taxon>Bacteria</taxon>
        <taxon>Bacillati</taxon>
        <taxon>Bacillota</taxon>
        <taxon>Clostridia</taxon>
        <taxon>Eubacteriales</taxon>
        <taxon>Eubacteriaceae</taxon>
        <taxon>Pseudoramibacter</taxon>
    </lineage>
</organism>
<accession>A0A6L5GQU6</accession>
<feature type="transmembrane region" description="Helical" evidence="1">
    <location>
        <begin position="174"/>
        <end position="193"/>
    </location>
</feature>
<dbReference type="GO" id="GO:0006508">
    <property type="term" value="P:proteolysis"/>
    <property type="evidence" value="ECO:0007669"/>
    <property type="project" value="InterPro"/>
</dbReference>
<dbReference type="Gene3D" id="1.20.58.760">
    <property type="entry name" value="Peptidase M41"/>
    <property type="match status" value="1"/>
</dbReference>